<keyword evidence="1" id="KW-1133">Transmembrane helix</keyword>
<reference evidence="3" key="1">
    <citation type="submission" date="2022-06" db="EMBL/GenBank/DDBJ databases">
        <title>Physiological and biochemical characterization and genomic elucidation of a strain of the genus Ensifer adhaerens M8 that combines arsenic oxidation and chromium reduction.</title>
        <authorList>
            <person name="Li X."/>
            <person name="Yu c."/>
        </authorList>
    </citation>
    <scope>NUCLEOTIDE SEQUENCE</scope>
    <source>
        <strain evidence="3">M8</strain>
        <plasmid evidence="3">pA</plasmid>
    </source>
</reference>
<accession>A0A9Q8YD49</accession>
<evidence type="ECO:0000259" key="2">
    <source>
        <dbReference type="PROSITE" id="PS51352"/>
    </source>
</evidence>
<dbReference type="Pfam" id="PF00578">
    <property type="entry name" value="AhpC-TSA"/>
    <property type="match status" value="1"/>
</dbReference>
<dbReference type="RefSeq" id="WP_252160869.1">
    <property type="nucleotide sequence ID" value="NZ_CP098808.1"/>
</dbReference>
<feature type="domain" description="Thioredoxin" evidence="2">
    <location>
        <begin position="262"/>
        <end position="413"/>
    </location>
</feature>
<protein>
    <submittedName>
        <fullName evidence="3">Cytochrome c biogenesis protein DipZ</fullName>
    </submittedName>
</protein>
<dbReference type="GO" id="GO:0016209">
    <property type="term" value="F:antioxidant activity"/>
    <property type="evidence" value="ECO:0007669"/>
    <property type="project" value="InterPro"/>
</dbReference>
<keyword evidence="3" id="KW-0614">Plasmid</keyword>
<evidence type="ECO:0000256" key="1">
    <source>
        <dbReference type="SAM" id="Phobius"/>
    </source>
</evidence>
<evidence type="ECO:0000313" key="4">
    <source>
        <dbReference type="Proteomes" id="UP001055460"/>
    </source>
</evidence>
<dbReference type="Pfam" id="PF17991">
    <property type="entry name" value="Thioredoxin_10"/>
    <property type="match status" value="1"/>
</dbReference>
<geneLocation type="plasmid" evidence="3 4">
    <name>pA</name>
</geneLocation>
<dbReference type="PROSITE" id="PS51352">
    <property type="entry name" value="THIOREDOXIN_2"/>
    <property type="match status" value="1"/>
</dbReference>
<dbReference type="InterPro" id="IPR050553">
    <property type="entry name" value="Thioredoxin_ResA/DsbE_sf"/>
</dbReference>
<feature type="transmembrane region" description="Helical" evidence="1">
    <location>
        <begin position="121"/>
        <end position="148"/>
    </location>
</feature>
<dbReference type="EMBL" id="CP098808">
    <property type="protein sequence ID" value="USJ26732.1"/>
    <property type="molecule type" value="Genomic_DNA"/>
</dbReference>
<evidence type="ECO:0000313" key="3">
    <source>
        <dbReference type="EMBL" id="USJ26732.1"/>
    </source>
</evidence>
<dbReference type="AlphaFoldDB" id="A0A9Q8YD49"/>
<dbReference type="Gene3D" id="2.60.120.260">
    <property type="entry name" value="Galactose-binding domain-like"/>
    <property type="match status" value="1"/>
</dbReference>
<dbReference type="Gene3D" id="3.40.30.10">
    <property type="entry name" value="Glutaredoxin"/>
    <property type="match status" value="1"/>
</dbReference>
<organism evidence="3 4">
    <name type="scientific">Ensifer adhaerens</name>
    <name type="common">Sinorhizobium morelense</name>
    <dbReference type="NCBI Taxonomy" id="106592"/>
    <lineage>
        <taxon>Bacteria</taxon>
        <taxon>Pseudomonadati</taxon>
        <taxon>Pseudomonadota</taxon>
        <taxon>Alphaproteobacteria</taxon>
        <taxon>Hyphomicrobiales</taxon>
        <taxon>Rhizobiaceae</taxon>
        <taxon>Sinorhizobium/Ensifer group</taxon>
        <taxon>Ensifer</taxon>
    </lineage>
</organism>
<sequence length="589" mass="61936">MILFVVAYLAGVLTIVSPCILPVLPFVFARAGQPFSTSILPMLLAKIVTFAGIASLAALGGNWAVQANAYGRYAAIVMLAVFGVTLLSTRAAAFVTGPLVELGNRLSRKAATGEKGSIGGSILLGVATGLLWAPCAGPVLGLVLTGAALNGANAQTTLLLVAYAAGAATSLALAVLAGARVFAAMKRFLGLGDRIRQGLGVAVLAGVGAIALGLDTGLLAQLSYASTSGVEQSILDRLRSGASPVDVASTRMTLAAKDTRQAAYRSDLPVEGQFPSLDGAVQWLNSKPLTPAELRGKVVLVDFWTYSCINCIRTIPYVRAWAEKYRDQGLVVIGVHAPEFAFEKQIGNVEKAVRDFKITYPVAIDNNFAIWRDFSNSYWPAHYFIDAEGQIRYTHFGEGDYEGSERVIQDLLAEAAGKKKAEGDLVKPEAKGAEASPDLARLGSGETYVGYARAANFVSPEGVSANTSARYTVGKPGLNEWGLTGNWTVGAEEARLNEAGGGITYRFRARDLHLVLGTGAGGRPVPFQITIDGVAPGADHGADIDAAGKGTVTATRLYQLVRQSGAARERTFEIRFLAPGAEAFVFTFG</sequence>
<feature type="transmembrane region" description="Helical" evidence="1">
    <location>
        <begin position="160"/>
        <end position="183"/>
    </location>
</feature>
<dbReference type="PANTHER" id="PTHR42852:SF13">
    <property type="entry name" value="PROTEIN DIPZ"/>
    <property type="match status" value="1"/>
</dbReference>
<feature type="transmembrane region" description="Helical" evidence="1">
    <location>
        <begin position="40"/>
        <end position="61"/>
    </location>
</feature>
<name>A0A9Q8YD49_ENSAD</name>
<dbReference type="InterPro" id="IPR013766">
    <property type="entry name" value="Thioredoxin_domain"/>
</dbReference>
<dbReference type="InterPro" id="IPR036249">
    <property type="entry name" value="Thioredoxin-like_sf"/>
</dbReference>
<feature type="transmembrane region" description="Helical" evidence="1">
    <location>
        <begin position="73"/>
        <end position="100"/>
    </location>
</feature>
<dbReference type="GO" id="GO:0016491">
    <property type="term" value="F:oxidoreductase activity"/>
    <property type="evidence" value="ECO:0007669"/>
    <property type="project" value="InterPro"/>
</dbReference>
<dbReference type="InterPro" id="IPR000866">
    <property type="entry name" value="AhpC/TSA"/>
</dbReference>
<dbReference type="InterPro" id="IPR041017">
    <property type="entry name" value="Thioredoxin_10"/>
</dbReference>
<gene>
    <name evidence="3" type="ORF">NE863_22590</name>
</gene>
<proteinExistence type="predicted"/>
<dbReference type="CDD" id="cd03012">
    <property type="entry name" value="TlpA_like_DipZ_like"/>
    <property type="match status" value="1"/>
</dbReference>
<dbReference type="Proteomes" id="UP001055460">
    <property type="component" value="Plasmid pA"/>
</dbReference>
<feature type="transmembrane region" description="Helical" evidence="1">
    <location>
        <begin position="6"/>
        <end position="28"/>
    </location>
</feature>
<keyword evidence="1" id="KW-0472">Membrane</keyword>
<dbReference type="PANTHER" id="PTHR42852">
    <property type="entry name" value="THIOL:DISULFIDE INTERCHANGE PROTEIN DSBE"/>
    <property type="match status" value="1"/>
</dbReference>
<keyword evidence="1" id="KW-0812">Transmembrane</keyword>
<dbReference type="SUPFAM" id="SSF52833">
    <property type="entry name" value="Thioredoxin-like"/>
    <property type="match status" value="1"/>
</dbReference>